<protein>
    <recommendedName>
        <fullName evidence="1">DUF8094 domain-containing protein</fullName>
    </recommendedName>
</protein>
<feature type="domain" description="DUF8094" evidence="1">
    <location>
        <begin position="26"/>
        <end position="310"/>
    </location>
</feature>
<proteinExistence type="predicted"/>
<dbReference type="AlphaFoldDB" id="M3BRM1"/>
<dbReference type="STRING" id="1223523.H340_02554"/>
<name>M3BRM1_STRM1</name>
<evidence type="ECO:0000313" key="2">
    <source>
        <dbReference type="EMBL" id="EMF02345.1"/>
    </source>
</evidence>
<organism evidence="2 3">
    <name type="scientific">Streptomyces mobaraensis (strain ATCC 29032 / DSM 40847 / JCM 4168 / NBRC 13819 / NCIMB 11159 / IPCR 16-22)</name>
    <dbReference type="NCBI Taxonomy" id="1223523"/>
    <lineage>
        <taxon>Bacteria</taxon>
        <taxon>Bacillati</taxon>
        <taxon>Actinomycetota</taxon>
        <taxon>Actinomycetes</taxon>
        <taxon>Kitasatosporales</taxon>
        <taxon>Streptomycetaceae</taxon>
        <taxon>Streptomyces</taxon>
    </lineage>
</organism>
<dbReference type="InterPro" id="IPR058407">
    <property type="entry name" value="DUF8094"/>
</dbReference>
<evidence type="ECO:0000259" key="1">
    <source>
        <dbReference type="Pfam" id="PF26366"/>
    </source>
</evidence>
<dbReference type="Pfam" id="PF26366">
    <property type="entry name" value="DUF8094"/>
    <property type="match status" value="1"/>
</dbReference>
<evidence type="ECO:0000313" key="3">
    <source>
        <dbReference type="Proteomes" id="UP000011740"/>
    </source>
</evidence>
<accession>M3BRM1</accession>
<sequence length="325" mass="34775">MLPLLLLPALLAATGCVTVHGEREIVPAVEKAEAAKVLGDFTAGYTKAYRALDPALVDRVETGALAEIGRADVTAQRKLLPKGNPGYPALELRDARFSIPKSAGWPKFFVADTLSNRDANRWLVVFTRDSAKDPWKAAYLTLHAPGTVPAFRTDGDGWAEAVPVRAGEPSGLALDPDAVSGAYTGFLRTGKGDVFAPDLATTQLRADRAKLARTPTFWTDWIDTPEQGPGYPALALRTTDGGAVVFFTAHHREKRTMAKGVRPAVTEQRTKSLLTGRLSTAITYTRVSESAVRVPAKGAAGVKGATASRVRFLNRIESLIAAKGE</sequence>
<dbReference type="EMBL" id="AORZ01000003">
    <property type="protein sequence ID" value="EMF02345.1"/>
    <property type="molecule type" value="Genomic_DNA"/>
</dbReference>
<reference evidence="2 3" key="1">
    <citation type="journal article" date="2013" name="Genome Announc.">
        <title>Whole-Genome Shotgun Assembly and Analysis of the Genome of Streptomyces mobaraensis DSM 40847, a Strain for Industrial Production of Microbial Transglutaminase.</title>
        <authorList>
            <person name="Yang H."/>
            <person name="He T."/>
            <person name="Wu W."/>
            <person name="Zhu W."/>
            <person name="Lu B."/>
            <person name="Sun W."/>
        </authorList>
    </citation>
    <scope>NUCLEOTIDE SEQUENCE [LARGE SCALE GENOMIC DNA]</scope>
    <source>
        <strain evidence="2 3">DSM 40847</strain>
    </source>
</reference>
<dbReference type="PATRIC" id="fig|1223523.3.peg.519"/>
<comment type="caution">
    <text evidence="2">The sequence shown here is derived from an EMBL/GenBank/DDBJ whole genome shotgun (WGS) entry which is preliminary data.</text>
</comment>
<dbReference type="Proteomes" id="UP000011740">
    <property type="component" value="Unassembled WGS sequence"/>
</dbReference>
<gene>
    <name evidence="2" type="ORF">H340_02554</name>
</gene>
<dbReference type="eggNOG" id="ENOG502ZCCY">
    <property type="taxonomic scope" value="Bacteria"/>
</dbReference>
<dbReference type="RefSeq" id="WP_004938882.1">
    <property type="nucleotide sequence ID" value="NZ_AORZ01000003.1"/>
</dbReference>